<proteinExistence type="predicted"/>
<reference evidence="2 3" key="1">
    <citation type="journal article" date="2018" name="Mol. Biol. Evol.">
        <title>Broad Genomic Sampling Reveals a Smut Pathogenic Ancestry of the Fungal Clade Ustilaginomycotina.</title>
        <authorList>
            <person name="Kijpornyongpan T."/>
            <person name="Mondo S.J."/>
            <person name="Barry K."/>
            <person name="Sandor L."/>
            <person name="Lee J."/>
            <person name="Lipzen A."/>
            <person name="Pangilinan J."/>
            <person name="LaButti K."/>
            <person name="Hainaut M."/>
            <person name="Henrissat B."/>
            <person name="Grigoriev I.V."/>
            <person name="Spatafora J.W."/>
            <person name="Aime M.C."/>
        </authorList>
    </citation>
    <scope>NUCLEOTIDE SEQUENCE [LARGE SCALE GENOMIC DNA]</scope>
    <source>
        <strain evidence="2 3">MCA 4718</strain>
    </source>
</reference>
<dbReference type="AlphaFoldDB" id="A0A316UEP8"/>
<dbReference type="EMBL" id="KZ819321">
    <property type="protein sequence ID" value="PWN23692.1"/>
    <property type="molecule type" value="Genomic_DNA"/>
</dbReference>
<organism evidence="2 3">
    <name type="scientific">Pseudomicrostroma glucosiphilum</name>
    <dbReference type="NCBI Taxonomy" id="1684307"/>
    <lineage>
        <taxon>Eukaryota</taxon>
        <taxon>Fungi</taxon>
        <taxon>Dikarya</taxon>
        <taxon>Basidiomycota</taxon>
        <taxon>Ustilaginomycotina</taxon>
        <taxon>Exobasidiomycetes</taxon>
        <taxon>Microstromatales</taxon>
        <taxon>Microstromatales incertae sedis</taxon>
        <taxon>Pseudomicrostroma</taxon>
    </lineage>
</organism>
<evidence type="ECO:0000313" key="3">
    <source>
        <dbReference type="Proteomes" id="UP000245942"/>
    </source>
</evidence>
<dbReference type="Proteomes" id="UP000245942">
    <property type="component" value="Unassembled WGS sequence"/>
</dbReference>
<feature type="compositionally biased region" description="Gly residues" evidence="1">
    <location>
        <begin position="545"/>
        <end position="555"/>
    </location>
</feature>
<feature type="region of interest" description="Disordered" evidence="1">
    <location>
        <begin position="525"/>
        <end position="572"/>
    </location>
</feature>
<feature type="compositionally biased region" description="Low complexity" evidence="1">
    <location>
        <begin position="427"/>
        <end position="438"/>
    </location>
</feature>
<dbReference type="GeneID" id="37013048"/>
<name>A0A316UEP8_9BASI</name>
<dbReference type="RefSeq" id="XP_025350852.1">
    <property type="nucleotide sequence ID" value="XM_025491314.1"/>
</dbReference>
<evidence type="ECO:0000256" key="1">
    <source>
        <dbReference type="SAM" id="MobiDB-lite"/>
    </source>
</evidence>
<protein>
    <submittedName>
        <fullName evidence="2">Uncharacterized protein</fullName>
    </submittedName>
</protein>
<sequence length="605" mass="67586">MASEGRAEMVPAVSHSSPERSLFQSLPYEIVCQIAKHLGPRRHPSVHPHPKAQTIDVSAIIVPAEGGTQDVLSFAYTSKLCYASALPVLYYAMILQSTRQVRLLAQSLTMPYQIKPVDFDEYNLSRQPRHLFLPNDGLLAGGTDQLSDQYQWAPSIRTLFRYSSLLDSALLGSRVDGAILSEFLDEHVQARPRRVTIVNLYSSPPFSMWSLRPLSKVTHLHLINLIPRDPILQLLSGTSKYAEGPHPITHLRLSWLHSDTLHGFGEYIKWRRSFDQWDALPALERNRYGVQPPERPKVPVRMFEAQETLYTLAVQAGRMPHFRRLLLELVELAPLPVPEDLPLLDEEERGAASIDGSTDIAGAVTTTNHPTGAPASLDEARMLAEEAERNRTAHRDLYWIDTRDGKEALQTLFDESRQQALAEQHYADASGSSSGRQGARARRPAVEVRIVAPRPGGWDRNECRAEFEAQVEACSYTQRQGQSHDRLERQSTGSGPDHFEEEDDGTCFSDPDIFDLARRRPWLSYDGARRPDGASLSSTSEAARGGEGGGEGGSGESVKRGEGHLKEDGSQRVDWRALNRTWWTGSLPRYDASAREGRMDADTQT</sequence>
<evidence type="ECO:0000313" key="2">
    <source>
        <dbReference type="EMBL" id="PWN23692.1"/>
    </source>
</evidence>
<accession>A0A316UEP8</accession>
<dbReference type="OrthoDB" id="2551184at2759"/>
<feature type="region of interest" description="Disordered" evidence="1">
    <location>
        <begin position="423"/>
        <end position="444"/>
    </location>
</feature>
<gene>
    <name evidence="2" type="ORF">BCV69DRAFT_279622</name>
</gene>
<feature type="compositionally biased region" description="Basic and acidic residues" evidence="1">
    <location>
        <begin position="557"/>
        <end position="572"/>
    </location>
</feature>
<keyword evidence="3" id="KW-1185">Reference proteome</keyword>
<feature type="region of interest" description="Disordered" evidence="1">
    <location>
        <begin position="477"/>
        <end position="510"/>
    </location>
</feature>